<evidence type="ECO:0000313" key="7">
    <source>
        <dbReference type="Proteomes" id="UP000504635"/>
    </source>
</evidence>
<gene>
    <name evidence="8" type="primary">LOC115887019</name>
</gene>
<keyword evidence="6" id="KW-0326">Glycosidase</keyword>
<dbReference type="GO" id="GO:0005509">
    <property type="term" value="F:calcium ion binding"/>
    <property type="evidence" value="ECO:0007669"/>
    <property type="project" value="InterPro"/>
</dbReference>
<sequence>MLIADFRFKNSENPTKNDDQISLSASVNLSSSELDILTSLDNTIDKGTENLGAVVDNSLRRLKVKQMMKHAWDNYVRYAWGKNELRPVSKRGHNGSVFGSQPLGASILDGLDTLYMMGMMEEFKQARDWVAKEFDVNSVVS</sequence>
<name>A0A6J2YFK8_SITOR</name>
<evidence type="ECO:0000256" key="1">
    <source>
        <dbReference type="ARBA" id="ARBA00001913"/>
    </source>
</evidence>
<reference evidence="8" key="1">
    <citation type="submission" date="2025-08" db="UniProtKB">
        <authorList>
            <consortium name="RefSeq"/>
        </authorList>
    </citation>
    <scope>IDENTIFICATION</scope>
    <source>
        <tissue evidence="8">Gonads</tissue>
    </source>
</reference>
<dbReference type="KEGG" id="soy:115887019"/>
<proteinExistence type="inferred from homology"/>
<evidence type="ECO:0000256" key="3">
    <source>
        <dbReference type="ARBA" id="ARBA00007658"/>
    </source>
</evidence>
<dbReference type="InterPro" id="IPR001382">
    <property type="entry name" value="Glyco_hydro_47"/>
</dbReference>
<dbReference type="Proteomes" id="UP000504635">
    <property type="component" value="Unplaced"/>
</dbReference>
<dbReference type="GO" id="GO:0005975">
    <property type="term" value="P:carbohydrate metabolic process"/>
    <property type="evidence" value="ECO:0007669"/>
    <property type="project" value="InterPro"/>
</dbReference>
<evidence type="ECO:0000313" key="8">
    <source>
        <dbReference type="RefSeq" id="XP_030762202.1"/>
    </source>
</evidence>
<dbReference type="AlphaFoldDB" id="A0A6J2YFK8"/>
<dbReference type="PANTHER" id="PTHR11742:SF6">
    <property type="entry name" value="MANNOSYL-OLIGOSACCHARIDE ALPHA-1,2-MANNOSIDASE IA-RELATED"/>
    <property type="match status" value="1"/>
</dbReference>
<dbReference type="InterPro" id="IPR050749">
    <property type="entry name" value="Glycosyl_Hydrolase_47"/>
</dbReference>
<comment type="cofactor">
    <cofactor evidence="1">
        <name>Ca(2+)</name>
        <dbReference type="ChEBI" id="CHEBI:29108"/>
    </cofactor>
</comment>
<dbReference type="SUPFAM" id="SSF48225">
    <property type="entry name" value="Seven-hairpin glycosidases"/>
    <property type="match status" value="1"/>
</dbReference>
<dbReference type="InterPro" id="IPR036026">
    <property type="entry name" value="Seven-hairpin_glycosidases"/>
</dbReference>
<dbReference type="GO" id="GO:0005783">
    <property type="term" value="C:endoplasmic reticulum"/>
    <property type="evidence" value="ECO:0007669"/>
    <property type="project" value="TreeGrafter"/>
</dbReference>
<dbReference type="Pfam" id="PF01532">
    <property type="entry name" value="Glyco_hydro_47"/>
    <property type="match status" value="1"/>
</dbReference>
<keyword evidence="5" id="KW-1015">Disulfide bond</keyword>
<protein>
    <recommendedName>
        <fullName evidence="6">alpha-1,2-Mannosidase</fullName>
        <ecNumber evidence="6">3.2.1.-</ecNumber>
    </recommendedName>
</protein>
<dbReference type="PANTHER" id="PTHR11742">
    <property type="entry name" value="MANNOSYL-OLIGOSACCHARIDE ALPHA-1,2-MANNOSIDASE-RELATED"/>
    <property type="match status" value="1"/>
</dbReference>
<dbReference type="GO" id="GO:0004571">
    <property type="term" value="F:mannosyl-oligosaccharide 1,2-alpha-mannosidase activity"/>
    <property type="evidence" value="ECO:0007669"/>
    <property type="project" value="InterPro"/>
</dbReference>
<organism evidence="7 8">
    <name type="scientific">Sitophilus oryzae</name>
    <name type="common">Rice weevil</name>
    <name type="synonym">Curculio oryzae</name>
    <dbReference type="NCBI Taxonomy" id="7048"/>
    <lineage>
        <taxon>Eukaryota</taxon>
        <taxon>Metazoa</taxon>
        <taxon>Ecdysozoa</taxon>
        <taxon>Arthropoda</taxon>
        <taxon>Hexapoda</taxon>
        <taxon>Insecta</taxon>
        <taxon>Pterygota</taxon>
        <taxon>Neoptera</taxon>
        <taxon>Endopterygota</taxon>
        <taxon>Coleoptera</taxon>
        <taxon>Polyphaga</taxon>
        <taxon>Cucujiformia</taxon>
        <taxon>Curculionidae</taxon>
        <taxon>Dryophthorinae</taxon>
        <taxon>Sitophilus</taxon>
    </lineage>
</organism>
<accession>A0A6J2YFK8</accession>
<keyword evidence="4 6" id="KW-0378">Hydrolase</keyword>
<evidence type="ECO:0000256" key="5">
    <source>
        <dbReference type="ARBA" id="ARBA00023157"/>
    </source>
</evidence>
<dbReference type="EC" id="3.2.1.-" evidence="6"/>
<keyword evidence="7" id="KW-1185">Reference proteome</keyword>
<dbReference type="Gene3D" id="1.50.10.10">
    <property type="match status" value="1"/>
</dbReference>
<dbReference type="PRINTS" id="PR00747">
    <property type="entry name" value="GLYHDRLASE47"/>
</dbReference>
<dbReference type="InterPro" id="IPR012341">
    <property type="entry name" value="6hp_glycosidase-like_sf"/>
</dbReference>
<evidence type="ECO:0000256" key="4">
    <source>
        <dbReference type="ARBA" id="ARBA00022801"/>
    </source>
</evidence>
<dbReference type="InParanoid" id="A0A6J2YFK8"/>
<dbReference type="RefSeq" id="XP_030762202.1">
    <property type="nucleotide sequence ID" value="XM_030906342.1"/>
</dbReference>
<evidence type="ECO:0000256" key="2">
    <source>
        <dbReference type="ARBA" id="ARBA00004922"/>
    </source>
</evidence>
<dbReference type="GO" id="GO:0000139">
    <property type="term" value="C:Golgi membrane"/>
    <property type="evidence" value="ECO:0007669"/>
    <property type="project" value="TreeGrafter"/>
</dbReference>
<dbReference type="OrthoDB" id="8118055at2759"/>
<comment type="pathway">
    <text evidence="2">Protein modification; protein glycosylation.</text>
</comment>
<evidence type="ECO:0000256" key="6">
    <source>
        <dbReference type="RuleBase" id="RU361193"/>
    </source>
</evidence>
<dbReference type="GeneID" id="115887019"/>
<comment type="similarity">
    <text evidence="3 6">Belongs to the glycosyl hydrolase 47 family.</text>
</comment>